<keyword evidence="1 10" id="KW-0540">Nuclease</keyword>
<evidence type="ECO:0000256" key="3">
    <source>
        <dbReference type="ARBA" id="ARBA00022759"/>
    </source>
</evidence>
<keyword evidence="7 10" id="KW-0238">DNA-binding</keyword>
<keyword evidence="6 10" id="KW-0051">Antiviral defense</keyword>
<comment type="caution">
    <text evidence="11">The sequence shown here is derived from an EMBL/GenBank/DDBJ whole genome shotgun (WGS) entry which is preliminary data.</text>
</comment>
<evidence type="ECO:0000256" key="6">
    <source>
        <dbReference type="ARBA" id="ARBA00023118"/>
    </source>
</evidence>
<dbReference type="EMBL" id="NHOC01000008">
    <property type="protein sequence ID" value="OUM20081.1"/>
    <property type="molecule type" value="Genomic_DNA"/>
</dbReference>
<evidence type="ECO:0000256" key="5">
    <source>
        <dbReference type="ARBA" id="ARBA00022842"/>
    </source>
</evidence>
<dbReference type="Proteomes" id="UP000194903">
    <property type="component" value="Unassembled WGS sequence"/>
</dbReference>
<evidence type="ECO:0000256" key="4">
    <source>
        <dbReference type="ARBA" id="ARBA00022801"/>
    </source>
</evidence>
<feature type="binding site" evidence="10">
    <location>
        <position position="166"/>
    </location>
    <ligand>
        <name>Mn(2+)</name>
        <dbReference type="ChEBI" id="CHEBI:29035"/>
    </ligand>
</feature>
<organism evidence="11 12">
    <name type="scientific">Butyricicoccus porcorum</name>
    <dbReference type="NCBI Taxonomy" id="1945634"/>
    <lineage>
        <taxon>Bacteria</taxon>
        <taxon>Bacillati</taxon>
        <taxon>Bacillota</taxon>
        <taxon>Clostridia</taxon>
        <taxon>Eubacteriales</taxon>
        <taxon>Butyricicoccaceae</taxon>
        <taxon>Butyricicoccus</taxon>
    </lineage>
</organism>
<protein>
    <recommendedName>
        <fullName evidence="10">CRISPR-associated endonuclease Cas1</fullName>
        <ecNumber evidence="10">3.1.-.-</ecNumber>
    </recommendedName>
</protein>
<name>A0A252F314_9FIRM</name>
<dbReference type="GO" id="GO:0003677">
    <property type="term" value="F:DNA binding"/>
    <property type="evidence" value="ECO:0007669"/>
    <property type="project" value="UniProtKB-KW"/>
</dbReference>
<dbReference type="CDD" id="cd09721">
    <property type="entry name" value="Cas1_I-C"/>
    <property type="match status" value="1"/>
</dbReference>
<evidence type="ECO:0000256" key="9">
    <source>
        <dbReference type="ARBA" id="ARBA00038592"/>
    </source>
</evidence>
<gene>
    <name evidence="10" type="primary">cas1</name>
    <name evidence="11" type="ORF">CBW42_10100</name>
</gene>
<dbReference type="Gene3D" id="3.100.10.20">
    <property type="entry name" value="CRISPR-associated endonuclease Cas1, N-terminal domain"/>
    <property type="match status" value="1"/>
</dbReference>
<dbReference type="Pfam" id="PF01867">
    <property type="entry name" value="Cas_Cas1"/>
    <property type="match status" value="1"/>
</dbReference>
<keyword evidence="8 10" id="KW-0464">Manganese</keyword>
<evidence type="ECO:0000313" key="11">
    <source>
        <dbReference type="EMBL" id="OUM20081.1"/>
    </source>
</evidence>
<keyword evidence="4 10" id="KW-0378">Hydrolase</keyword>
<dbReference type="NCBIfam" id="TIGR00287">
    <property type="entry name" value="cas1"/>
    <property type="match status" value="1"/>
</dbReference>
<dbReference type="PANTHER" id="PTHR34353">
    <property type="entry name" value="CRISPR-ASSOCIATED ENDONUCLEASE CAS1 1"/>
    <property type="match status" value="1"/>
</dbReference>
<feature type="binding site" evidence="10">
    <location>
        <position position="234"/>
    </location>
    <ligand>
        <name>Mn(2+)</name>
        <dbReference type="ChEBI" id="CHEBI:29035"/>
    </ligand>
</feature>
<dbReference type="InterPro" id="IPR002729">
    <property type="entry name" value="CRISPR-assoc_Cas1"/>
</dbReference>
<dbReference type="GO" id="GO:0043571">
    <property type="term" value="P:maintenance of CRISPR repeat elements"/>
    <property type="evidence" value="ECO:0007669"/>
    <property type="project" value="UniProtKB-UniRule"/>
</dbReference>
<comment type="similarity">
    <text evidence="10">Belongs to the CRISPR-associated endonuclease Cas1 family.</text>
</comment>
<dbReference type="EC" id="3.1.-.-" evidence="10"/>
<dbReference type="GO" id="GO:0046872">
    <property type="term" value="F:metal ion binding"/>
    <property type="evidence" value="ECO:0007669"/>
    <property type="project" value="UniProtKB-UniRule"/>
</dbReference>
<sequence>MRKLLNTLYVMNEEAYAALDGENVVIRAKETELGRIPLHQLEGIILFSYVGASPALMGKCAREGIDLVFCTPRGRFLARTCAEIRGNVLLRRMQYRLADEPLQSARIARCFIFGKLANARRVLDRTRRDHAIRIDEKKFQLAMDQLRGRMEQVMQETSLDALRGMEGAAATIYFGLFDDMILRNKETFYFHGRNRRPPLDRVNALLSFVYTLLGNDCTSALESVGLDPYVGFLHRDRPGRTSLAQDLLEELRPCMADRFVLTLINDRIVSPKDFELQENGAVLLKTEGRKKVLAEWQEKKKGKITHPFLKEKMEWGLVPYAQALLLARYLRDDLDGYPPFLWK</sequence>
<keyword evidence="2 10" id="KW-0479">Metal-binding</keyword>
<reference evidence="11 12" key="1">
    <citation type="submission" date="2017-05" db="EMBL/GenBank/DDBJ databases">
        <title>Butyricicoccus porcorum sp. nov. a butyrate-producing bacterium from the swine intestinal tract.</title>
        <authorList>
            <person name="Trachsel J."/>
            <person name="Humphrey S."/>
            <person name="Allen H.K."/>
        </authorList>
    </citation>
    <scope>NUCLEOTIDE SEQUENCE [LARGE SCALE GENOMIC DNA]</scope>
    <source>
        <strain evidence="11">BB10</strain>
    </source>
</reference>
<dbReference type="PANTHER" id="PTHR34353:SF2">
    <property type="entry name" value="CRISPR-ASSOCIATED ENDONUCLEASE CAS1 1"/>
    <property type="match status" value="1"/>
</dbReference>
<evidence type="ECO:0000256" key="1">
    <source>
        <dbReference type="ARBA" id="ARBA00022722"/>
    </source>
</evidence>
<evidence type="ECO:0000313" key="12">
    <source>
        <dbReference type="Proteomes" id="UP000194903"/>
    </source>
</evidence>
<dbReference type="Gene3D" id="1.20.120.920">
    <property type="entry name" value="CRISPR-associated endonuclease Cas1, C-terminal domain"/>
    <property type="match status" value="1"/>
</dbReference>
<feature type="binding site" evidence="10">
    <location>
        <position position="249"/>
    </location>
    <ligand>
        <name>Mn(2+)</name>
        <dbReference type="ChEBI" id="CHEBI:29035"/>
    </ligand>
</feature>
<evidence type="ECO:0000256" key="2">
    <source>
        <dbReference type="ARBA" id="ARBA00022723"/>
    </source>
</evidence>
<proteinExistence type="inferred from homology"/>
<comment type="function">
    <text evidence="10">CRISPR (clustered regularly interspaced short palindromic repeat), is an adaptive immune system that provides protection against mobile genetic elements (viruses, transposable elements and conjugative plasmids). CRISPR clusters contain spacers, sequences complementary to antecedent mobile elements, and target invading nucleic acids. CRISPR clusters are transcribed and processed into CRISPR RNA (crRNA). Acts as a dsDNA endonuclease. Involved in the integration of spacer DNA into the CRISPR cassette.</text>
</comment>
<evidence type="ECO:0000256" key="10">
    <source>
        <dbReference type="HAMAP-Rule" id="MF_01470"/>
    </source>
</evidence>
<dbReference type="InterPro" id="IPR050646">
    <property type="entry name" value="Cas1"/>
</dbReference>
<comment type="subunit">
    <text evidence="9 10">Homodimer, forms a heterotetramer with a Cas2 homodimer.</text>
</comment>
<dbReference type="InterPro" id="IPR019856">
    <property type="entry name" value="CRISPR-assoc_Cas1_DVULG"/>
</dbReference>
<dbReference type="InterPro" id="IPR042206">
    <property type="entry name" value="CRISPR-assoc_Cas1_C"/>
</dbReference>
<dbReference type="OrthoDB" id="9803119at2"/>
<keyword evidence="5 10" id="KW-0460">Magnesium</keyword>
<evidence type="ECO:0000256" key="8">
    <source>
        <dbReference type="ARBA" id="ARBA00023211"/>
    </source>
</evidence>
<accession>A0A252F314</accession>
<comment type="cofactor">
    <cofactor evidence="10">
        <name>Mg(2+)</name>
        <dbReference type="ChEBI" id="CHEBI:18420"/>
    </cofactor>
    <cofactor evidence="10">
        <name>Mn(2+)</name>
        <dbReference type="ChEBI" id="CHEBI:29035"/>
    </cofactor>
</comment>
<dbReference type="GO" id="GO:0051607">
    <property type="term" value="P:defense response to virus"/>
    <property type="evidence" value="ECO:0007669"/>
    <property type="project" value="UniProtKB-UniRule"/>
</dbReference>
<dbReference type="InterPro" id="IPR042211">
    <property type="entry name" value="CRISPR-assoc_Cas1_N"/>
</dbReference>
<dbReference type="HAMAP" id="MF_01470">
    <property type="entry name" value="Cas1"/>
    <property type="match status" value="1"/>
</dbReference>
<dbReference type="GO" id="GO:0004520">
    <property type="term" value="F:DNA endonuclease activity"/>
    <property type="evidence" value="ECO:0007669"/>
    <property type="project" value="InterPro"/>
</dbReference>
<dbReference type="RefSeq" id="WP_087020855.1">
    <property type="nucleotide sequence ID" value="NZ_CP178353.1"/>
</dbReference>
<dbReference type="NCBIfam" id="TIGR03640">
    <property type="entry name" value="cas1_DVULG"/>
    <property type="match status" value="1"/>
</dbReference>
<keyword evidence="3 10" id="KW-0255">Endonuclease</keyword>
<keyword evidence="12" id="KW-1185">Reference proteome</keyword>
<dbReference type="GO" id="GO:0016787">
    <property type="term" value="F:hydrolase activity"/>
    <property type="evidence" value="ECO:0007669"/>
    <property type="project" value="UniProtKB-KW"/>
</dbReference>
<dbReference type="AlphaFoldDB" id="A0A252F314"/>
<evidence type="ECO:0000256" key="7">
    <source>
        <dbReference type="ARBA" id="ARBA00023125"/>
    </source>
</evidence>